<protein>
    <recommendedName>
        <fullName evidence="12">Neurotransmitter-gated ion-channel ligand-binding domain-containing protein</fullName>
    </recommendedName>
</protein>
<evidence type="ECO:0000313" key="14">
    <source>
        <dbReference type="Proteomes" id="UP001152622"/>
    </source>
</evidence>
<dbReference type="PROSITE" id="PS00236">
    <property type="entry name" value="NEUROTR_ION_CHANNEL"/>
    <property type="match status" value="1"/>
</dbReference>
<feature type="signal peptide" evidence="11">
    <location>
        <begin position="1"/>
        <end position="22"/>
    </location>
</feature>
<comment type="caution">
    <text evidence="13">The sequence shown here is derived from an EMBL/GenBank/DDBJ whole genome shotgun (WGS) entry which is preliminary data.</text>
</comment>
<evidence type="ECO:0000256" key="10">
    <source>
        <dbReference type="ARBA" id="ARBA00034099"/>
    </source>
</evidence>
<evidence type="ECO:0000256" key="2">
    <source>
        <dbReference type="ARBA" id="ARBA00022475"/>
    </source>
</evidence>
<feature type="chain" id="PRO_5040535881" description="Neurotransmitter-gated ion-channel ligand-binding domain-containing protein" evidence="11">
    <location>
        <begin position="23"/>
        <end position="182"/>
    </location>
</feature>
<evidence type="ECO:0000256" key="3">
    <source>
        <dbReference type="ARBA" id="ARBA00022692"/>
    </source>
</evidence>
<dbReference type="Pfam" id="PF02931">
    <property type="entry name" value="Neur_chan_LBD"/>
    <property type="match status" value="1"/>
</dbReference>
<dbReference type="GO" id="GO:0004888">
    <property type="term" value="F:transmembrane signaling receptor activity"/>
    <property type="evidence" value="ECO:0007669"/>
    <property type="project" value="InterPro"/>
</dbReference>
<dbReference type="InterPro" id="IPR018000">
    <property type="entry name" value="Neurotransmitter_ion_chnl_CS"/>
</dbReference>
<keyword evidence="3" id="KW-0812">Transmembrane</keyword>
<dbReference type="AlphaFoldDB" id="A0A9Q1IRM3"/>
<sequence length="182" mass="20860">MNYLHLLYQVVALIILTGSAQCSEDETRLVSDLFKNYNKIVRPVNHFKDSVKVTVGLQLIQLINVDEVNQIVTSNVRLKQKWEDVNLHWDPSAYGGIKKIRVPSTDIWRPDIVLYNNADGDFAIVHETKVLLENTGMITWNPPAIFKSYCEIIVLHFPFDLQNCSMKLGTWTYDGNLVVIEP</sequence>
<dbReference type="GO" id="GO:0045211">
    <property type="term" value="C:postsynaptic membrane"/>
    <property type="evidence" value="ECO:0007669"/>
    <property type="project" value="InterPro"/>
</dbReference>
<keyword evidence="4" id="KW-0770">Synapse</keyword>
<comment type="subcellular location">
    <subcellularLocation>
        <location evidence="10">Synaptic cell membrane</location>
        <topology evidence="10">Multi-pass membrane protein</topology>
    </subcellularLocation>
</comment>
<gene>
    <name evidence="13" type="ORF">SKAU_G00235190</name>
</gene>
<dbReference type="PRINTS" id="PR00252">
    <property type="entry name" value="NRIONCHANNEL"/>
</dbReference>
<dbReference type="PRINTS" id="PR00254">
    <property type="entry name" value="NICOTINICR"/>
</dbReference>
<reference evidence="13" key="1">
    <citation type="journal article" date="2023" name="Science">
        <title>Genome structures resolve the early diversification of teleost fishes.</title>
        <authorList>
            <person name="Parey E."/>
            <person name="Louis A."/>
            <person name="Montfort J."/>
            <person name="Bouchez O."/>
            <person name="Roques C."/>
            <person name="Iampietro C."/>
            <person name="Lluch J."/>
            <person name="Castinel A."/>
            <person name="Donnadieu C."/>
            <person name="Desvignes T."/>
            <person name="Floi Bucao C."/>
            <person name="Jouanno E."/>
            <person name="Wen M."/>
            <person name="Mejri S."/>
            <person name="Dirks R."/>
            <person name="Jansen H."/>
            <person name="Henkel C."/>
            <person name="Chen W.J."/>
            <person name="Zahm M."/>
            <person name="Cabau C."/>
            <person name="Klopp C."/>
            <person name="Thompson A.W."/>
            <person name="Robinson-Rechavi M."/>
            <person name="Braasch I."/>
            <person name="Lecointre G."/>
            <person name="Bobe J."/>
            <person name="Postlethwait J.H."/>
            <person name="Berthelot C."/>
            <person name="Roest Crollius H."/>
            <person name="Guiguen Y."/>
        </authorList>
    </citation>
    <scope>NUCLEOTIDE SEQUENCE</scope>
    <source>
        <strain evidence="13">WJC10195</strain>
    </source>
</reference>
<dbReference type="InterPro" id="IPR036734">
    <property type="entry name" value="Neur_chan_lig-bd_sf"/>
</dbReference>
<dbReference type="InterPro" id="IPR002394">
    <property type="entry name" value="Nicotinic_acetylcholine_rcpt"/>
</dbReference>
<dbReference type="OrthoDB" id="5975154at2759"/>
<keyword evidence="9 11" id="KW-0407">Ion channel</keyword>
<evidence type="ECO:0000256" key="1">
    <source>
        <dbReference type="ARBA" id="ARBA00022448"/>
    </source>
</evidence>
<name>A0A9Q1IRM3_SYNKA</name>
<evidence type="ECO:0000259" key="12">
    <source>
        <dbReference type="Pfam" id="PF02931"/>
    </source>
</evidence>
<evidence type="ECO:0000256" key="9">
    <source>
        <dbReference type="ARBA" id="ARBA00023303"/>
    </source>
</evidence>
<keyword evidence="2" id="KW-1003">Cell membrane</keyword>
<dbReference type="GO" id="GO:0022848">
    <property type="term" value="F:acetylcholine-gated monoatomic cation-selective channel activity"/>
    <property type="evidence" value="ECO:0007669"/>
    <property type="project" value="InterPro"/>
</dbReference>
<feature type="domain" description="Neurotransmitter-gated ion-channel ligand-binding" evidence="12">
    <location>
        <begin position="26"/>
        <end position="180"/>
    </location>
</feature>
<keyword evidence="1 11" id="KW-0813">Transport</keyword>
<proteinExistence type="inferred from homology"/>
<evidence type="ECO:0000313" key="13">
    <source>
        <dbReference type="EMBL" id="KAJ8352043.1"/>
    </source>
</evidence>
<evidence type="ECO:0000256" key="8">
    <source>
        <dbReference type="ARBA" id="ARBA00023286"/>
    </source>
</evidence>
<evidence type="ECO:0000256" key="6">
    <source>
        <dbReference type="ARBA" id="ARBA00023136"/>
    </source>
</evidence>
<keyword evidence="6" id="KW-0472">Membrane</keyword>
<evidence type="ECO:0000256" key="11">
    <source>
        <dbReference type="RuleBase" id="RU000687"/>
    </source>
</evidence>
<evidence type="ECO:0000256" key="7">
    <source>
        <dbReference type="ARBA" id="ARBA00023170"/>
    </source>
</evidence>
<dbReference type="Proteomes" id="UP001152622">
    <property type="component" value="Chromosome 8"/>
</dbReference>
<dbReference type="InterPro" id="IPR006201">
    <property type="entry name" value="Neur_channel"/>
</dbReference>
<dbReference type="EMBL" id="JAINUF010000008">
    <property type="protein sequence ID" value="KAJ8352043.1"/>
    <property type="molecule type" value="Genomic_DNA"/>
</dbReference>
<evidence type="ECO:0000256" key="4">
    <source>
        <dbReference type="ARBA" id="ARBA00023018"/>
    </source>
</evidence>
<feature type="non-terminal residue" evidence="13">
    <location>
        <position position="182"/>
    </location>
</feature>
<keyword evidence="11" id="KW-0732">Signal</keyword>
<dbReference type="FunFam" id="2.70.170.10:FF:000028">
    <property type="entry name" value="AcetylCholine Receptor"/>
    <property type="match status" value="1"/>
</dbReference>
<keyword evidence="5 11" id="KW-0406">Ion transport</keyword>
<keyword evidence="14" id="KW-1185">Reference proteome</keyword>
<organism evidence="13 14">
    <name type="scientific">Synaphobranchus kaupii</name>
    <name type="common">Kaup's arrowtooth eel</name>
    <dbReference type="NCBI Taxonomy" id="118154"/>
    <lineage>
        <taxon>Eukaryota</taxon>
        <taxon>Metazoa</taxon>
        <taxon>Chordata</taxon>
        <taxon>Craniata</taxon>
        <taxon>Vertebrata</taxon>
        <taxon>Euteleostomi</taxon>
        <taxon>Actinopterygii</taxon>
        <taxon>Neopterygii</taxon>
        <taxon>Teleostei</taxon>
        <taxon>Anguilliformes</taxon>
        <taxon>Synaphobranchidae</taxon>
        <taxon>Synaphobranchus</taxon>
    </lineage>
</organism>
<dbReference type="SUPFAM" id="SSF63712">
    <property type="entry name" value="Nicotinic receptor ligand binding domain-like"/>
    <property type="match status" value="1"/>
</dbReference>
<comment type="similarity">
    <text evidence="11">Belongs to the ligand-gated ion channel (TC 1.A.9) family.</text>
</comment>
<accession>A0A9Q1IRM3</accession>
<evidence type="ECO:0000256" key="5">
    <source>
        <dbReference type="ARBA" id="ARBA00023065"/>
    </source>
</evidence>
<keyword evidence="8" id="KW-1071">Ligand-gated ion channel</keyword>
<dbReference type="InterPro" id="IPR006202">
    <property type="entry name" value="Neur_chan_lig-bd"/>
</dbReference>
<dbReference type="PANTHER" id="PTHR18945">
    <property type="entry name" value="NEUROTRANSMITTER GATED ION CHANNEL"/>
    <property type="match status" value="1"/>
</dbReference>
<dbReference type="Gene3D" id="2.70.170.10">
    <property type="entry name" value="Neurotransmitter-gated ion-channel ligand-binding domain"/>
    <property type="match status" value="1"/>
</dbReference>
<keyword evidence="7" id="KW-0675">Receptor</keyword>